<evidence type="ECO:0000259" key="8">
    <source>
        <dbReference type="PROSITE" id="PS50178"/>
    </source>
</evidence>
<dbReference type="InterPro" id="IPR041282">
    <property type="entry name" value="FYVE_2"/>
</dbReference>
<evidence type="ECO:0000256" key="2">
    <source>
        <dbReference type="ARBA" id="ARBA00022737"/>
    </source>
</evidence>
<sequence length="721" mass="81220">MNYGPGSSKGDCWVCPDDRQLRLRATLQTGWSVKAGQLSRSTKLEPLDDAEQAKIQEVIQRAEALENMEAERVGRLVERVHNMKRNVTGGDTSNACALCGDRFLPILGRFGLFGAKPVVCNDCKKCVCTKCGLETVSVIRQESIWLCKICSETREMWKKTNAWFFKGLPKYTIPKKTQPEKLAFNRRPLESIKPPAWSLNIAQFQKSSEDYSSSDEEDQTRRSRFKQMMTSSSSREEPSSSSSSSMEEPHTDEVEAGMSGSWPRHIVVTEVEREKASGEGEEHEEEDEETASEKSPSLKSMDIFTAISEFTSIANVSDTEQPIVIPNRKLATGGSTMTETLSQPCVISGGSTMTDTQAQTSAMPISFNPIHRDRITASPSSVSDDPNVEQVRAHHSSMCNGTLDIRRDSTGTLTESTGTFKRPIMTEEIDGFIPNFDTNLGIVDVTVTYDSTTYSLHVALHSAKGLTPMDIHGTADPFCKLNLVPLTKTSHRLRTNTCWKTINPEFNENLTFYSVSETDLSLQSLHILILDDDLYGHDFLGEARFPLNRLRPHISRHLSLNLCGHYAVPRQEEVWGEEECWQHGKIFLTLYFSTRKKALIVNIVKCVNLIPMDSNGFSDPYVKVTLRPDPYKQKFKTSVKWKSLNPIFNEEFALETKINELSRQSLVVTVWDKDYGKSNDFLGCLELCCNSKGERLRHWVDVMKFPDHKHECLHNLSGKPL</sequence>
<dbReference type="PROSITE" id="PS50004">
    <property type="entry name" value="C2"/>
    <property type="match status" value="2"/>
</dbReference>
<dbReference type="Pfam" id="PF00168">
    <property type="entry name" value="C2"/>
    <property type="match status" value="2"/>
</dbReference>
<evidence type="ECO:0000259" key="9">
    <source>
        <dbReference type="PROSITE" id="PS50916"/>
    </source>
</evidence>
<dbReference type="GO" id="GO:0008270">
    <property type="term" value="F:zinc ion binding"/>
    <property type="evidence" value="ECO:0007669"/>
    <property type="project" value="UniProtKB-KW"/>
</dbReference>
<dbReference type="EMBL" id="HBUF01345914">
    <property type="protein sequence ID" value="CAG6709289.1"/>
    <property type="molecule type" value="Transcribed_RNA"/>
</dbReference>
<dbReference type="SMART" id="SM00239">
    <property type="entry name" value="C2"/>
    <property type="match status" value="2"/>
</dbReference>
<evidence type="ECO:0000256" key="3">
    <source>
        <dbReference type="ARBA" id="ARBA00022771"/>
    </source>
</evidence>
<dbReference type="EMBL" id="HBUF01529940">
    <property type="protein sequence ID" value="CAG6751541.1"/>
    <property type="molecule type" value="Transcribed_RNA"/>
</dbReference>
<protein>
    <submittedName>
        <fullName evidence="10">Double C2-like domain-containing protein beta</fullName>
    </submittedName>
</protein>
<evidence type="ECO:0000256" key="4">
    <source>
        <dbReference type="ARBA" id="ARBA00022833"/>
    </source>
</evidence>
<dbReference type="GO" id="GO:0031267">
    <property type="term" value="F:small GTPase binding"/>
    <property type="evidence" value="ECO:0007669"/>
    <property type="project" value="InterPro"/>
</dbReference>
<evidence type="ECO:0000256" key="1">
    <source>
        <dbReference type="ARBA" id="ARBA00022723"/>
    </source>
</evidence>
<dbReference type="PROSITE" id="PS50916">
    <property type="entry name" value="RABBD"/>
    <property type="match status" value="1"/>
</dbReference>
<dbReference type="InterPro" id="IPR000008">
    <property type="entry name" value="C2_dom"/>
</dbReference>
<dbReference type="GO" id="GO:0016020">
    <property type="term" value="C:membrane"/>
    <property type="evidence" value="ECO:0007669"/>
    <property type="project" value="InterPro"/>
</dbReference>
<dbReference type="EMBL" id="HBUF01014199">
    <property type="protein sequence ID" value="CAG6609148.1"/>
    <property type="molecule type" value="Transcribed_RNA"/>
</dbReference>
<dbReference type="PANTHER" id="PTHR45729">
    <property type="entry name" value="RABPHILIN, ISOFORM A"/>
    <property type="match status" value="1"/>
</dbReference>
<name>A0A8D8UPZ5_9HEMI</name>
<dbReference type="PROSITE" id="PS50178">
    <property type="entry name" value="ZF_FYVE"/>
    <property type="match status" value="1"/>
</dbReference>
<dbReference type="GO" id="GO:0006886">
    <property type="term" value="P:intracellular protein transport"/>
    <property type="evidence" value="ECO:0007669"/>
    <property type="project" value="InterPro"/>
</dbReference>
<evidence type="ECO:0000256" key="6">
    <source>
        <dbReference type="SAM" id="MobiDB-lite"/>
    </source>
</evidence>
<organism evidence="10">
    <name type="scientific">Cacopsylla melanoneura</name>
    <dbReference type="NCBI Taxonomy" id="428564"/>
    <lineage>
        <taxon>Eukaryota</taxon>
        <taxon>Metazoa</taxon>
        <taxon>Ecdysozoa</taxon>
        <taxon>Arthropoda</taxon>
        <taxon>Hexapoda</taxon>
        <taxon>Insecta</taxon>
        <taxon>Pterygota</taxon>
        <taxon>Neoptera</taxon>
        <taxon>Paraneoptera</taxon>
        <taxon>Hemiptera</taxon>
        <taxon>Sternorrhyncha</taxon>
        <taxon>Psylloidea</taxon>
        <taxon>Psyllidae</taxon>
        <taxon>Psyllinae</taxon>
        <taxon>Cacopsylla</taxon>
    </lineage>
</organism>
<feature type="domain" description="C2" evidence="7">
    <location>
        <begin position="582"/>
        <end position="700"/>
    </location>
</feature>
<keyword evidence="3 5" id="KW-0863">Zinc-finger</keyword>
<dbReference type="GO" id="GO:0006887">
    <property type="term" value="P:exocytosis"/>
    <property type="evidence" value="ECO:0007669"/>
    <property type="project" value="TreeGrafter"/>
</dbReference>
<dbReference type="EMBL" id="HBUF01014197">
    <property type="protein sequence ID" value="CAG6609146.1"/>
    <property type="molecule type" value="Transcribed_RNA"/>
</dbReference>
<evidence type="ECO:0000313" key="10">
    <source>
        <dbReference type="EMBL" id="CAG6709289.1"/>
    </source>
</evidence>
<feature type="domain" description="FYVE-type" evidence="8">
    <location>
        <begin position="90"/>
        <end position="155"/>
    </location>
</feature>
<dbReference type="SUPFAM" id="SSF57903">
    <property type="entry name" value="FYVE/PHD zinc finger"/>
    <property type="match status" value="1"/>
</dbReference>
<dbReference type="PRINTS" id="PR00399">
    <property type="entry name" value="SYNAPTOTAGMN"/>
</dbReference>
<dbReference type="InterPro" id="IPR011011">
    <property type="entry name" value="Znf_FYVE_PHD"/>
</dbReference>
<dbReference type="AlphaFoldDB" id="A0A8D8UPZ5"/>
<dbReference type="InterPro" id="IPR013083">
    <property type="entry name" value="Znf_RING/FYVE/PHD"/>
</dbReference>
<dbReference type="InterPro" id="IPR010911">
    <property type="entry name" value="Rab_BD"/>
</dbReference>
<keyword evidence="4" id="KW-0862">Zinc</keyword>
<dbReference type="GO" id="GO:0061669">
    <property type="term" value="P:spontaneous neurotransmitter secretion"/>
    <property type="evidence" value="ECO:0007669"/>
    <property type="project" value="TreeGrafter"/>
</dbReference>
<dbReference type="SUPFAM" id="SSF49562">
    <property type="entry name" value="C2 domain (Calcium/lipid-binding domain, CaLB)"/>
    <property type="match status" value="2"/>
</dbReference>
<evidence type="ECO:0000256" key="5">
    <source>
        <dbReference type="PROSITE-ProRule" id="PRU00091"/>
    </source>
</evidence>
<dbReference type="GO" id="GO:0098793">
    <property type="term" value="C:presynapse"/>
    <property type="evidence" value="ECO:0007669"/>
    <property type="project" value="GOC"/>
</dbReference>
<dbReference type="Gene3D" id="2.60.40.150">
    <property type="entry name" value="C2 domain"/>
    <property type="match status" value="2"/>
</dbReference>
<keyword evidence="2" id="KW-0677">Repeat</keyword>
<evidence type="ECO:0000259" key="7">
    <source>
        <dbReference type="PROSITE" id="PS50004"/>
    </source>
</evidence>
<proteinExistence type="predicted"/>
<dbReference type="InterPro" id="IPR001565">
    <property type="entry name" value="Synaptotagmin"/>
</dbReference>
<dbReference type="InterPro" id="IPR017455">
    <property type="entry name" value="Znf_FYVE-rel"/>
</dbReference>
<feature type="compositionally biased region" description="Basic and acidic residues" evidence="6">
    <location>
        <begin position="270"/>
        <end position="280"/>
    </location>
</feature>
<feature type="compositionally biased region" description="Acidic residues" evidence="6">
    <location>
        <begin position="281"/>
        <end position="290"/>
    </location>
</feature>
<reference evidence="10" key="1">
    <citation type="submission" date="2021-05" db="EMBL/GenBank/DDBJ databases">
        <authorList>
            <person name="Alioto T."/>
            <person name="Alioto T."/>
            <person name="Gomez Garrido J."/>
        </authorList>
    </citation>
    <scope>NUCLEOTIDE SEQUENCE</scope>
</reference>
<dbReference type="GO" id="GO:0017158">
    <property type="term" value="P:regulation of calcium ion-dependent exocytosis"/>
    <property type="evidence" value="ECO:0007669"/>
    <property type="project" value="TreeGrafter"/>
</dbReference>
<dbReference type="Pfam" id="PF02318">
    <property type="entry name" value="FYVE_2"/>
    <property type="match status" value="1"/>
</dbReference>
<feature type="domain" description="RabBD" evidence="9">
    <location>
        <begin position="41"/>
        <end position="167"/>
    </location>
</feature>
<feature type="region of interest" description="Disordered" evidence="6">
    <location>
        <begin position="208"/>
        <end position="299"/>
    </location>
</feature>
<accession>A0A8D8UPZ5</accession>
<dbReference type="PRINTS" id="PR00360">
    <property type="entry name" value="C2DOMAIN"/>
</dbReference>
<dbReference type="InterPro" id="IPR035892">
    <property type="entry name" value="C2_domain_sf"/>
</dbReference>
<dbReference type="Gene3D" id="3.30.40.10">
    <property type="entry name" value="Zinc/RING finger domain, C3HC4 (zinc finger)"/>
    <property type="match status" value="1"/>
</dbReference>
<feature type="domain" description="C2" evidence="7">
    <location>
        <begin position="439"/>
        <end position="562"/>
    </location>
</feature>
<dbReference type="InterPro" id="IPR043566">
    <property type="entry name" value="Rabphilin/DOC2/Noc2"/>
</dbReference>
<dbReference type="PANTHER" id="PTHR45729:SF6">
    <property type="entry name" value="RABPHILIN, ISOFORM A"/>
    <property type="match status" value="1"/>
</dbReference>
<keyword evidence="1" id="KW-0479">Metal-binding</keyword>